<accession>A0A0D6HCS9</accession>
<reference evidence="5 6" key="2">
    <citation type="submission" date="2017-05" db="EMBL/GenBank/DDBJ databases">
        <authorList>
            <person name="Song R."/>
            <person name="Chenine A.L."/>
            <person name="Ruprecht R.M."/>
        </authorList>
    </citation>
    <scope>NUCLEOTIDE SEQUENCE [LARGE SCALE GENOMIC DNA]</scope>
    <source>
        <strain evidence="5 6">S567_C10_BS</strain>
    </source>
</reference>
<dbReference type="RefSeq" id="WP_003114410.1">
    <property type="nucleotide sequence ID" value="NZ_AP024513.1"/>
</dbReference>
<dbReference type="SUPFAM" id="SSF53474">
    <property type="entry name" value="alpha/beta-Hydrolases"/>
    <property type="match status" value="1"/>
</dbReference>
<keyword evidence="1 3" id="KW-0378">Hydrolase</keyword>
<dbReference type="Proteomes" id="UP000194857">
    <property type="component" value="Unassembled WGS sequence"/>
</dbReference>
<evidence type="ECO:0000256" key="1">
    <source>
        <dbReference type="ARBA" id="ARBA00022801"/>
    </source>
</evidence>
<evidence type="ECO:0000313" key="5">
    <source>
        <dbReference type="EMBL" id="OTI58474.1"/>
    </source>
</evidence>
<dbReference type="PANTHER" id="PTHR43798:SF31">
    <property type="entry name" value="AB HYDROLASE SUPERFAMILY PROTEIN YCLE"/>
    <property type="match status" value="1"/>
</dbReference>
<evidence type="ECO:0000313" key="6">
    <source>
        <dbReference type="Proteomes" id="UP000194857"/>
    </source>
</evidence>
<dbReference type="GO" id="GO:0016020">
    <property type="term" value="C:membrane"/>
    <property type="evidence" value="ECO:0007669"/>
    <property type="project" value="TreeGrafter"/>
</dbReference>
<dbReference type="SMR" id="A0A0D6HCS9"/>
<dbReference type="InterPro" id="IPR000073">
    <property type="entry name" value="AB_hydrolase_1"/>
</dbReference>
<evidence type="ECO:0000259" key="2">
    <source>
        <dbReference type="Pfam" id="PF12697"/>
    </source>
</evidence>
<organism evidence="3">
    <name type="scientific">Pseudomonas aeruginosa</name>
    <dbReference type="NCBI Taxonomy" id="287"/>
    <lineage>
        <taxon>Bacteria</taxon>
        <taxon>Pseudomonadati</taxon>
        <taxon>Pseudomonadota</taxon>
        <taxon>Gammaproteobacteria</taxon>
        <taxon>Pseudomonadales</taxon>
        <taxon>Pseudomonadaceae</taxon>
        <taxon>Pseudomonas</taxon>
    </lineage>
</organism>
<protein>
    <submittedName>
        <fullName evidence="4">Alpha/beta fold hydrolase</fullName>
    </submittedName>
    <submittedName>
        <fullName evidence="5">Alpha/beta hydrolase</fullName>
    </submittedName>
    <submittedName>
        <fullName evidence="3">Haloacetate dehalogenase H-1</fullName>
        <ecNumber evidence="3">3.8.1.3</ecNumber>
    </submittedName>
</protein>
<feature type="domain" description="AB hydrolase-1" evidence="2">
    <location>
        <begin position="26"/>
        <end position="267"/>
    </location>
</feature>
<dbReference type="PATRIC" id="fig|287.1479.peg.268"/>
<evidence type="ECO:0000313" key="4">
    <source>
        <dbReference type="EMBL" id="MZZ13025.1"/>
    </source>
</evidence>
<dbReference type="EMBL" id="WXZT01000006">
    <property type="protein sequence ID" value="MZZ13025.1"/>
    <property type="molecule type" value="Genomic_DNA"/>
</dbReference>
<dbReference type="PANTHER" id="PTHR43798">
    <property type="entry name" value="MONOACYLGLYCEROL LIPASE"/>
    <property type="match status" value="1"/>
</dbReference>
<proteinExistence type="predicted"/>
<dbReference type="InterPro" id="IPR029058">
    <property type="entry name" value="AB_hydrolase_fold"/>
</dbReference>
<evidence type="ECO:0000313" key="3">
    <source>
        <dbReference type="EMBL" id="ALI59316.1"/>
    </source>
</evidence>
<dbReference type="Proteomes" id="UP000644192">
    <property type="component" value="Unassembled WGS sequence"/>
</dbReference>
<dbReference type="Pfam" id="PF12697">
    <property type="entry name" value="Abhydrolase_6"/>
    <property type="match status" value="1"/>
</dbReference>
<dbReference type="GO" id="GO:0018785">
    <property type="term" value="F:haloacetate dehalogenase activity"/>
    <property type="evidence" value="ECO:0007669"/>
    <property type="project" value="UniProtKB-EC"/>
</dbReference>
<reference evidence="4" key="3">
    <citation type="submission" date="2020-01" db="EMBL/GenBank/DDBJ databases">
        <title>Bacteria Cultured from War Wounds Associated with the Conflict in Eastern Ukraine.</title>
        <authorList>
            <person name="Snesrud E."/>
            <person name="Galac M.R."/>
            <person name="Mc Gann P."/>
            <person name="Valentine K."/>
            <person name="Viacheslav K."/>
        </authorList>
    </citation>
    <scope>NUCLEOTIDE SEQUENCE</scope>
    <source>
        <strain evidence="4">VNMU148</strain>
    </source>
</reference>
<name>A0A0D6HCS9_PSEAI</name>
<dbReference type="EMBL" id="KT454971">
    <property type="protein sequence ID" value="ALI59316.1"/>
    <property type="molecule type" value="Genomic_DNA"/>
</dbReference>
<dbReference type="EC" id="3.8.1.3" evidence="3"/>
<dbReference type="Gene3D" id="3.40.50.1820">
    <property type="entry name" value="alpha/beta hydrolase"/>
    <property type="match status" value="1"/>
</dbReference>
<dbReference type="OMA" id="MFRNNVD"/>
<gene>
    <name evidence="3" type="primary">dehH1</name>
    <name evidence="5" type="ORF">CAZ10_22865</name>
    <name evidence="3" type="ORF">CCBH4851_00617</name>
    <name evidence="4" type="ORF">GUL26_12285</name>
</gene>
<dbReference type="AlphaFoldDB" id="A0A0D6HCS9"/>
<dbReference type="EMBL" id="NFFZ01000013">
    <property type="protein sequence ID" value="OTI58474.1"/>
    <property type="molecule type" value="Genomic_DNA"/>
</dbReference>
<sequence length="287" mass="31258">MSGELASFEVDGYQLVYQDLGEGTPVLLVHGSLCDYRYWQWQLRSLGERHRLIVPSLRHYYPERWDGQGADFTSARHVADLLALVERLGEPVHLLGHSRGGNLALRLALAAPDALRSLSLADPGGDYAAEVYAHAGLPAPEEPLERNQFRRQALELIRGGEAERGLELFVDTVSGAGVWKRSSATFRRMTLDNAMTLVGQVADQPPALALSELRSIDLPSLILNGERSPLPFPATAEALAAALPRAELQRIQGASHGLNATRPAAFNRSVLEFLARVDGVAPDVETS</sequence>
<reference evidence="3" key="1">
    <citation type="submission" date="2015-08" db="EMBL/GenBank/DDBJ databases">
        <title>Pseudomonas aeruginosa strain CCBH4851 chromosome region.</title>
        <authorList>
            <person name="Silveira M.C."/>
            <person name="Carvalho-Assef A.P.D."/>
            <person name="Albano R.M."/>
        </authorList>
    </citation>
    <scope>NUCLEOTIDE SEQUENCE</scope>
    <source>
        <strain evidence="3">CCBH4851</strain>
    </source>
</reference>
<dbReference type="InterPro" id="IPR050266">
    <property type="entry name" value="AB_hydrolase_sf"/>
</dbReference>